<dbReference type="EMBL" id="KZ503047">
    <property type="protein sequence ID" value="PKU68814.1"/>
    <property type="molecule type" value="Genomic_DNA"/>
</dbReference>
<reference evidence="1 3" key="2">
    <citation type="journal article" date="2017" name="Nature">
        <title>The Apostasia genome and the evolution of orchids.</title>
        <authorList>
            <person name="Zhang G.Q."/>
            <person name="Liu K.W."/>
            <person name="Li Z."/>
            <person name="Lohaus R."/>
            <person name="Hsiao Y.Y."/>
            <person name="Niu S.C."/>
            <person name="Wang J.Y."/>
            <person name="Lin Y.C."/>
            <person name="Xu Q."/>
            <person name="Chen L.J."/>
            <person name="Yoshida K."/>
            <person name="Fujiwara S."/>
            <person name="Wang Z.W."/>
            <person name="Zhang Y.Q."/>
            <person name="Mitsuda N."/>
            <person name="Wang M."/>
            <person name="Liu G.H."/>
            <person name="Pecoraro L."/>
            <person name="Huang H.X."/>
            <person name="Xiao X.J."/>
            <person name="Lin M."/>
            <person name="Wu X.Y."/>
            <person name="Wu W.L."/>
            <person name="Chen Y.Y."/>
            <person name="Chang S.B."/>
            <person name="Sakamoto S."/>
            <person name="Ohme-Takagi M."/>
            <person name="Yagi M."/>
            <person name="Zeng S.J."/>
            <person name="Shen C.Y."/>
            <person name="Yeh C.M."/>
            <person name="Luo Y.B."/>
            <person name="Tsai W.C."/>
            <person name="Van de Peer Y."/>
            <person name="Liu Z.J."/>
        </authorList>
    </citation>
    <scope>NUCLEOTIDE SEQUENCE [LARGE SCALE GENOMIC DNA]</scope>
    <source>
        <tissue evidence="1">The whole plant</tissue>
    </source>
</reference>
<gene>
    <name evidence="1" type="ORF">MA16_Dca017101</name>
    <name evidence="2" type="ORF">MA16_Dca017102</name>
</gene>
<protein>
    <submittedName>
        <fullName evidence="1">Uncharacterized protein</fullName>
    </submittedName>
</protein>
<dbReference type="Proteomes" id="UP000233837">
    <property type="component" value="Unassembled WGS sequence"/>
</dbReference>
<dbReference type="PANTHER" id="PTHR36067:SF1">
    <property type="entry name" value="EXPRESSED PROTEIN"/>
    <property type="match status" value="1"/>
</dbReference>
<evidence type="ECO:0000313" key="3">
    <source>
        <dbReference type="Proteomes" id="UP000233837"/>
    </source>
</evidence>
<evidence type="ECO:0000313" key="1">
    <source>
        <dbReference type="EMBL" id="PKU68813.1"/>
    </source>
</evidence>
<dbReference type="EMBL" id="KZ503047">
    <property type="protein sequence ID" value="PKU68813.1"/>
    <property type="molecule type" value="Genomic_DNA"/>
</dbReference>
<proteinExistence type="predicted"/>
<accession>A0A2I0VZH2</accession>
<keyword evidence="3" id="KW-1185">Reference proteome</keyword>
<dbReference type="PANTHER" id="PTHR36067">
    <property type="entry name" value="EXPRESSED PROTEIN"/>
    <property type="match status" value="1"/>
</dbReference>
<evidence type="ECO:0000313" key="2">
    <source>
        <dbReference type="EMBL" id="PKU68814.1"/>
    </source>
</evidence>
<reference evidence="1 3" key="1">
    <citation type="journal article" date="2016" name="Sci. Rep.">
        <title>The Dendrobium catenatum Lindl. genome sequence provides insights into polysaccharide synthase, floral development and adaptive evolution.</title>
        <authorList>
            <person name="Zhang G.Q."/>
            <person name="Xu Q."/>
            <person name="Bian C."/>
            <person name="Tsai W.C."/>
            <person name="Yeh C.M."/>
            <person name="Liu K.W."/>
            <person name="Yoshida K."/>
            <person name="Zhang L.S."/>
            <person name="Chang S.B."/>
            <person name="Chen F."/>
            <person name="Shi Y."/>
            <person name="Su Y.Y."/>
            <person name="Zhang Y.Q."/>
            <person name="Chen L.J."/>
            <person name="Yin Y."/>
            <person name="Lin M."/>
            <person name="Huang H."/>
            <person name="Deng H."/>
            <person name="Wang Z.W."/>
            <person name="Zhu S.L."/>
            <person name="Zhao X."/>
            <person name="Deng C."/>
            <person name="Niu S.C."/>
            <person name="Huang J."/>
            <person name="Wang M."/>
            <person name="Liu G.H."/>
            <person name="Yang H.J."/>
            <person name="Xiao X.J."/>
            <person name="Hsiao Y.Y."/>
            <person name="Wu W.L."/>
            <person name="Chen Y.Y."/>
            <person name="Mitsuda N."/>
            <person name="Ohme-Takagi M."/>
            <person name="Luo Y.B."/>
            <person name="Van de Peer Y."/>
            <person name="Liu Z.J."/>
        </authorList>
    </citation>
    <scope>NUCLEOTIDE SEQUENCE [LARGE SCALE GENOMIC DNA]</scope>
    <source>
        <tissue evidence="1">The whole plant</tissue>
    </source>
</reference>
<reference evidence="1" key="3">
    <citation type="submission" date="2017-11" db="EMBL/GenBank/DDBJ databases">
        <authorList>
            <person name="Han C.G."/>
        </authorList>
    </citation>
    <scope>NUCLEOTIDE SEQUENCE</scope>
    <source>
        <tissue evidence="1">The whole plant</tissue>
    </source>
</reference>
<sequence>MTDIALLIAEDFERRMKWLEKGEEQKGFEFSSTMAVASSVLSTIEANMKELVFLKEKVSKKVTEPKSSLAFDAFSCFFSA</sequence>
<name>A0A2I0VZH2_9ASPA</name>
<organism evidence="1 3">
    <name type="scientific">Dendrobium catenatum</name>
    <dbReference type="NCBI Taxonomy" id="906689"/>
    <lineage>
        <taxon>Eukaryota</taxon>
        <taxon>Viridiplantae</taxon>
        <taxon>Streptophyta</taxon>
        <taxon>Embryophyta</taxon>
        <taxon>Tracheophyta</taxon>
        <taxon>Spermatophyta</taxon>
        <taxon>Magnoliopsida</taxon>
        <taxon>Liliopsida</taxon>
        <taxon>Asparagales</taxon>
        <taxon>Orchidaceae</taxon>
        <taxon>Epidendroideae</taxon>
        <taxon>Malaxideae</taxon>
        <taxon>Dendrobiinae</taxon>
        <taxon>Dendrobium</taxon>
    </lineage>
</organism>
<dbReference type="AlphaFoldDB" id="A0A2I0VZH2"/>